<dbReference type="EMBL" id="VVIM01000864">
    <property type="protein sequence ID" value="KAB0790715.1"/>
    <property type="molecule type" value="Genomic_DNA"/>
</dbReference>
<dbReference type="AlphaFoldDB" id="A0A5N4A062"/>
<dbReference type="Pfam" id="PF05225">
    <property type="entry name" value="HTH_psq"/>
    <property type="match status" value="1"/>
</dbReference>
<feature type="domain" description="HTH psq-type" evidence="3">
    <location>
        <begin position="25"/>
        <end position="58"/>
    </location>
</feature>
<comment type="caution">
    <text evidence="4">The sequence shown here is derived from an EMBL/GenBank/DDBJ whole genome shotgun (WGS) entry which is preliminary data.</text>
</comment>
<dbReference type="Pfam" id="PF03184">
    <property type="entry name" value="DDE_1"/>
    <property type="match status" value="1"/>
</dbReference>
<feature type="domain" description="DDE-1" evidence="2">
    <location>
        <begin position="212"/>
        <end position="349"/>
    </location>
</feature>
<dbReference type="InterPro" id="IPR036397">
    <property type="entry name" value="RNaseH_sf"/>
</dbReference>
<dbReference type="GO" id="GO:0003677">
    <property type="term" value="F:DNA binding"/>
    <property type="evidence" value="ECO:0007669"/>
    <property type="project" value="InterPro"/>
</dbReference>
<organism evidence="4 5">
    <name type="scientific">Photinus pyralis</name>
    <name type="common">Common eastern firefly</name>
    <name type="synonym">Lampyris pyralis</name>
    <dbReference type="NCBI Taxonomy" id="7054"/>
    <lineage>
        <taxon>Eukaryota</taxon>
        <taxon>Metazoa</taxon>
        <taxon>Ecdysozoa</taxon>
        <taxon>Arthropoda</taxon>
        <taxon>Hexapoda</taxon>
        <taxon>Insecta</taxon>
        <taxon>Pterygota</taxon>
        <taxon>Neoptera</taxon>
        <taxon>Endopterygota</taxon>
        <taxon>Coleoptera</taxon>
        <taxon>Polyphaga</taxon>
        <taxon>Elateriformia</taxon>
        <taxon>Elateroidea</taxon>
        <taxon>Lampyridae</taxon>
        <taxon>Lampyrinae</taxon>
        <taxon>Photinus</taxon>
    </lineage>
</organism>
<dbReference type="InterPro" id="IPR007889">
    <property type="entry name" value="HTH_Psq"/>
</dbReference>
<dbReference type="PANTHER" id="PTHR19303:SF74">
    <property type="entry name" value="POGO TRANSPOSABLE ELEMENT WITH KRAB DOMAIN"/>
    <property type="match status" value="1"/>
</dbReference>
<protein>
    <recommendedName>
        <fullName evidence="6">DDE-1 domain-containing protein</fullName>
    </recommendedName>
</protein>
<name>A0A5N4A062_PHOPY</name>
<dbReference type="InterPro" id="IPR004875">
    <property type="entry name" value="DDE_SF_endonuclease_dom"/>
</dbReference>
<keyword evidence="5" id="KW-1185">Reference proteome</keyword>
<evidence type="ECO:0008006" key="6">
    <source>
        <dbReference type="Google" id="ProtNLM"/>
    </source>
</evidence>
<evidence type="ECO:0000259" key="2">
    <source>
        <dbReference type="Pfam" id="PF03184"/>
    </source>
</evidence>
<dbReference type="Proteomes" id="UP000327044">
    <property type="component" value="Unassembled WGS sequence"/>
</dbReference>
<feature type="non-terminal residue" evidence="4">
    <location>
        <position position="1"/>
    </location>
</feature>
<dbReference type="InParanoid" id="A0A5N4A062"/>
<evidence type="ECO:0000259" key="3">
    <source>
        <dbReference type="Pfam" id="PF05225"/>
    </source>
</evidence>
<dbReference type="InterPro" id="IPR050863">
    <property type="entry name" value="CenT-Element_Derived"/>
</dbReference>
<sequence>DHQLDMPRVYKKDPRGKVNKKIDSDALARALRDIKDGMSYRTAAYTYGIHYSVLFRHKHNPEIRKKGGQTQLSKTEENALIQVLEVCSEWGYPLDHYDLRKIVKQYLDSRGKRLLRFKDNMPGREFAFSFMKRHKDRLRDRVCQNIKRSRAAVSSVILNNYFNNLEKELEGVPPSHTVNFDETNLSDDPGRKKVISKRGCRYPERIMNTSKSATSIMFAAAGDGKLLPCYVVYKAQNLYDSWTVGGPKGTRYNRSNSGWFESASFEDWVEKIAIPYLKKLDGKKILIGDNLSSHFSPKTIRLCMEYNIHFVFLPPNSTHMTQPLDVAFFRPLKTAWRNVLLSWKKGEGQKKCSIPKDKFPHLLKNLLEEIHSSSESNIKSGFRKCGVCPINRQEVLSRLPEDVEEEDVTNMYGDGASACRNKKKKIQIEAGKSVSGADCESSENDSSNMSIEDNDEGSDNETVFDEEYEDLQIDTHTVPNKNSTGEKNSQLKKNGKTFDNVFHIDVENIVPEMWLLVSFAIEGSKSQKYKYYVGKVLSCEEGAIEATFLRSKTSSKTDREIFFFPSNPDVCTFSHDQIIGQVYPLQETGFKRRENIIFDINIH</sequence>
<dbReference type="Gene3D" id="3.30.420.10">
    <property type="entry name" value="Ribonuclease H-like superfamily/Ribonuclease H"/>
    <property type="match status" value="1"/>
</dbReference>
<accession>A0A5N4A062</accession>
<reference evidence="4 5" key="1">
    <citation type="journal article" date="2018" name="Elife">
        <title>Firefly genomes illuminate parallel origins of bioluminescence in beetles.</title>
        <authorList>
            <person name="Fallon T.R."/>
            <person name="Lower S.E."/>
            <person name="Chang C.H."/>
            <person name="Bessho-Uehara M."/>
            <person name="Martin G.J."/>
            <person name="Bewick A.J."/>
            <person name="Behringer M."/>
            <person name="Debat H.J."/>
            <person name="Wong I."/>
            <person name="Day J.C."/>
            <person name="Suvorov A."/>
            <person name="Silva C.J."/>
            <person name="Stanger-Hall K.F."/>
            <person name="Hall D.W."/>
            <person name="Schmitz R.J."/>
            <person name="Nelson D.R."/>
            <person name="Lewis S.M."/>
            <person name="Shigenobu S."/>
            <person name="Bybee S.M."/>
            <person name="Larracuente A.M."/>
            <person name="Oba Y."/>
            <person name="Weng J.K."/>
        </authorList>
    </citation>
    <scope>NUCLEOTIDE SEQUENCE [LARGE SCALE GENOMIC DNA]</scope>
    <source>
        <strain evidence="4">1611_PpyrPB1</strain>
        <tissue evidence="4">Whole body</tissue>
    </source>
</reference>
<evidence type="ECO:0000313" key="5">
    <source>
        <dbReference type="Proteomes" id="UP000327044"/>
    </source>
</evidence>
<evidence type="ECO:0000313" key="4">
    <source>
        <dbReference type="EMBL" id="KAB0790715.1"/>
    </source>
</evidence>
<gene>
    <name evidence="4" type="ORF">PPYR_14836</name>
</gene>
<dbReference type="PANTHER" id="PTHR19303">
    <property type="entry name" value="TRANSPOSON"/>
    <property type="match status" value="1"/>
</dbReference>
<proteinExistence type="predicted"/>
<dbReference type="GO" id="GO:0005634">
    <property type="term" value="C:nucleus"/>
    <property type="evidence" value="ECO:0007669"/>
    <property type="project" value="TreeGrafter"/>
</dbReference>
<evidence type="ECO:0000256" key="1">
    <source>
        <dbReference type="SAM" id="MobiDB-lite"/>
    </source>
</evidence>
<feature type="region of interest" description="Disordered" evidence="1">
    <location>
        <begin position="434"/>
        <end position="460"/>
    </location>
</feature>